<evidence type="ECO:0000313" key="2">
    <source>
        <dbReference type="EMBL" id="APC94217.1"/>
    </source>
</evidence>
<dbReference type="EMBL" id="KX290646">
    <property type="protein sequence ID" value="APC94217.1"/>
    <property type="molecule type" value="mRNA"/>
</dbReference>
<dbReference type="SUPFAM" id="SSF100910">
    <property type="entry name" value="Chemosensory protein Csp2"/>
    <property type="match status" value="1"/>
</dbReference>
<evidence type="ECO:0000256" key="1">
    <source>
        <dbReference type="SAM" id="SignalP"/>
    </source>
</evidence>
<dbReference type="Gene3D" id="1.10.2080.10">
    <property type="entry name" value="Insect odorant-binding protein A10/Ejaculatory bulb-specific protein 3"/>
    <property type="match status" value="1"/>
</dbReference>
<name>A0A1J0KKH5_9CUCU</name>
<accession>A0A1J0KKH5</accession>
<dbReference type="InterPro" id="IPR036682">
    <property type="entry name" value="OS_D_A10/PebIII_sf"/>
</dbReference>
<sequence>MKAILAFLFLWYLCGISDCDKYTTKFDNVNLDEILKSDRLLKNYVDCVMDRGKCTPDGKELKDHIGDALETDCEKCSEKQRNGSVQVIKYLVKNKRPMFDELSEKYDPKGNYRNRHKEELAKEGIVL</sequence>
<dbReference type="InterPro" id="IPR005055">
    <property type="entry name" value="A10/PebIII"/>
</dbReference>
<feature type="chain" id="PRO_5012317290" evidence="1">
    <location>
        <begin position="20"/>
        <end position="127"/>
    </location>
</feature>
<proteinExistence type="evidence at transcript level"/>
<reference evidence="2" key="1">
    <citation type="journal article" date="2016" name="Insect Biochem. Mol. Biol.">
        <title>Comparative transcriptome analysis of chemosensory genes in two sister leaf beetles provides insights into chemosensory speciation.</title>
        <authorList>
            <person name="Zhang B."/>
            <person name="Zhang W."/>
            <person name="Nie R.E."/>
            <person name="Li W.Z."/>
            <person name="Segraves K.A."/>
            <person name="Yang X.K."/>
            <person name="Xue H.J."/>
        </authorList>
    </citation>
    <scope>NUCLEOTIDE SEQUENCE</scope>
</reference>
<dbReference type="PANTHER" id="PTHR11257:SF12">
    <property type="entry name" value="EJACULATORY BULB-SPECIFIC PROTEIN 3-RELATED"/>
    <property type="match status" value="1"/>
</dbReference>
<feature type="signal peptide" evidence="1">
    <location>
        <begin position="1"/>
        <end position="19"/>
    </location>
</feature>
<dbReference type="AlphaFoldDB" id="A0A1J0KKH5"/>
<dbReference type="Pfam" id="PF03392">
    <property type="entry name" value="OS-D"/>
    <property type="match status" value="1"/>
</dbReference>
<keyword evidence="1" id="KW-0732">Signal</keyword>
<protein>
    <submittedName>
        <fullName evidence="2">Chemosensory protein 4</fullName>
    </submittedName>
</protein>
<dbReference type="PANTHER" id="PTHR11257">
    <property type="entry name" value="CHEMOSENSORY PROTEIN-RELATED"/>
    <property type="match status" value="1"/>
</dbReference>
<organism evidence="2">
    <name type="scientific">Pyrrhalta maculicollis</name>
    <dbReference type="NCBI Taxonomy" id="226885"/>
    <lineage>
        <taxon>Eukaryota</taxon>
        <taxon>Metazoa</taxon>
        <taxon>Ecdysozoa</taxon>
        <taxon>Arthropoda</taxon>
        <taxon>Hexapoda</taxon>
        <taxon>Insecta</taxon>
        <taxon>Pterygota</taxon>
        <taxon>Neoptera</taxon>
        <taxon>Endopterygota</taxon>
        <taxon>Coleoptera</taxon>
        <taxon>Polyphaga</taxon>
        <taxon>Cucujiformia</taxon>
        <taxon>Chrysomeloidea</taxon>
        <taxon>Chrysomelidae</taxon>
        <taxon>Galerucinae</taxon>
        <taxon>Coelomerites</taxon>
        <taxon>Pyrrhalta</taxon>
    </lineage>
</organism>